<dbReference type="InterPro" id="IPR013083">
    <property type="entry name" value="Znf_RING/FYVE/PHD"/>
</dbReference>
<feature type="region of interest" description="Disordered" evidence="5">
    <location>
        <begin position="880"/>
        <end position="932"/>
    </location>
</feature>
<feature type="domain" description="SP-RING-type" evidence="6">
    <location>
        <begin position="314"/>
        <end position="395"/>
    </location>
</feature>
<feature type="compositionally biased region" description="Polar residues" evidence="5">
    <location>
        <begin position="906"/>
        <end position="932"/>
    </location>
</feature>
<proteinExistence type="predicted"/>
<evidence type="ECO:0000256" key="1">
    <source>
        <dbReference type="ARBA" id="ARBA00022723"/>
    </source>
</evidence>
<organism evidence="7 8">
    <name type="scientific">Hevea brasiliensis</name>
    <name type="common">Para rubber tree</name>
    <name type="synonym">Siphonia brasiliensis</name>
    <dbReference type="NCBI Taxonomy" id="3981"/>
    <lineage>
        <taxon>Eukaryota</taxon>
        <taxon>Viridiplantae</taxon>
        <taxon>Streptophyta</taxon>
        <taxon>Embryophyta</taxon>
        <taxon>Tracheophyta</taxon>
        <taxon>Spermatophyta</taxon>
        <taxon>Magnoliopsida</taxon>
        <taxon>eudicotyledons</taxon>
        <taxon>Gunneridae</taxon>
        <taxon>Pentapetalae</taxon>
        <taxon>rosids</taxon>
        <taxon>fabids</taxon>
        <taxon>Malpighiales</taxon>
        <taxon>Euphorbiaceae</taxon>
        <taxon>Crotonoideae</taxon>
        <taxon>Micrandreae</taxon>
        <taxon>Hevea</taxon>
    </lineage>
</organism>
<feature type="compositionally biased region" description="Polar residues" evidence="5">
    <location>
        <begin position="746"/>
        <end position="763"/>
    </location>
</feature>
<sequence length="932" mass="100002">MHADRDAMTGMAIPPVLAGAGLTVGAGPAVGTGQKMSASIANFLRIADVAKRLATHLQPGSANNPTEFFRLCLFLARGIDYAVANNEVPSKALDLPLLLKQVCLCKNDHFLEAAIMVLMISVKNACKIGWFSDKDSQELFTLANEIGNSFCSRDVNTVLSDYLSIISTVMSRFYPLMKMGQILASLEVKPGYGAYVIDFHISKNIAHSQQEKIWLFVVQGDNTETSACIISPQHVNFLLNGKGVEGRTTVSMDTGPQIPTNVTTMLKYGTNLLQAVGQFNGHYIIAVVFMSVTPLSETPVLLDYVESDVAAADPDSDIIEGPSCVSLNCPISYTRIRTPVKGHSCKHLQCFDFSNFVHINSRRPSWRCPHCNQHVCYSDIRVVQNMVKVLKEVGENVADVIISADGSWKAIVEGDDNADQTSKGTFNCQKETIGQQERTTFSNALPLVMDLTEDDNRMDVVSTSDIEDRKPSQATLQSQPVATNLTIPNAVVQNVASQVEDGFWSDVYLNHGSGTPIAGLGLQMVNGMSELNPASIMASSGITDAFSPVLNHDVVGHGNNNLTSLLQNQISASANLRQSQLVNAAVNNESGRLMQIPRHVNRAPIAVQALPVPSQTSIQQQRLSTNLNSAIPNGSSFASQAALSKTPTSNGFNMASNHMYRQLQNQRSHTNPHQVLDRTSPSLQHHSTVQNRNHPDGSSVVGQSVQQDGGVSNSCQLLGASRASSGLWNESQSLRQHQAFRMPQPRSRSPSVGRSTSALPLSQTQQRIAQVGAGNTAGFPNSQHSRFTAAAQLAVQMARQPPSVPVQIPTSRGTSYLNTDGTRAPAMMQGGNVGAAALANTGTDGGLNLSSEQNWRPSGRMRGSLSGQAATAYGDLIIQPTQPAPAPQPRVTSALPSVPPPMQAFLANSRNVTQAQSSTEPASVNGNLRTLT</sequence>
<comment type="caution">
    <text evidence="7">The sequence shown here is derived from an EMBL/GenBank/DDBJ whole genome shotgun (WGS) entry which is preliminary data.</text>
</comment>
<evidence type="ECO:0000259" key="6">
    <source>
        <dbReference type="PROSITE" id="PS51044"/>
    </source>
</evidence>
<gene>
    <name evidence="7" type="ORF">P3X46_016775</name>
</gene>
<dbReference type="CDD" id="cd16650">
    <property type="entry name" value="SP-RING_PIAS-like"/>
    <property type="match status" value="1"/>
</dbReference>
<protein>
    <recommendedName>
        <fullName evidence="6">SP-RING-type domain-containing protein</fullName>
    </recommendedName>
</protein>
<accession>A0ABQ9M417</accession>
<feature type="compositionally biased region" description="Polar residues" evidence="5">
    <location>
        <begin position="665"/>
        <end position="692"/>
    </location>
</feature>
<evidence type="ECO:0000256" key="2">
    <source>
        <dbReference type="ARBA" id="ARBA00022771"/>
    </source>
</evidence>
<evidence type="ECO:0000313" key="8">
    <source>
        <dbReference type="Proteomes" id="UP001174677"/>
    </source>
</evidence>
<dbReference type="PROSITE" id="PS51044">
    <property type="entry name" value="ZF_SP_RING"/>
    <property type="match status" value="1"/>
</dbReference>
<dbReference type="Gene3D" id="3.30.40.10">
    <property type="entry name" value="Zinc/RING finger domain, C3HC4 (zinc finger)"/>
    <property type="match status" value="1"/>
</dbReference>
<reference evidence="7" key="1">
    <citation type="journal article" date="2023" name="Plant Biotechnol. J.">
        <title>Chromosome-level wild Hevea brasiliensis genome provides new tools for genomic-assisted breeding and valuable loci to elevate rubber yield.</title>
        <authorList>
            <person name="Cheng H."/>
            <person name="Song X."/>
            <person name="Hu Y."/>
            <person name="Wu T."/>
            <person name="Yang Q."/>
            <person name="An Z."/>
            <person name="Feng S."/>
            <person name="Deng Z."/>
            <person name="Wu W."/>
            <person name="Zeng X."/>
            <person name="Tu M."/>
            <person name="Wang X."/>
            <person name="Huang H."/>
        </authorList>
    </citation>
    <scope>NUCLEOTIDE SEQUENCE</scope>
    <source>
        <strain evidence="7">MT/VB/25A 57/8</strain>
    </source>
</reference>
<dbReference type="Pfam" id="PF02891">
    <property type="entry name" value="zf-MIZ"/>
    <property type="match status" value="1"/>
</dbReference>
<keyword evidence="8" id="KW-1185">Reference proteome</keyword>
<evidence type="ECO:0000313" key="7">
    <source>
        <dbReference type="EMBL" id="KAJ9173661.1"/>
    </source>
</evidence>
<feature type="region of interest" description="Disordered" evidence="5">
    <location>
        <begin position="737"/>
        <end position="763"/>
    </location>
</feature>
<name>A0ABQ9M417_HEVBR</name>
<dbReference type="InterPro" id="IPR004181">
    <property type="entry name" value="Znf_MIZ"/>
</dbReference>
<keyword evidence="3" id="KW-0862">Zinc</keyword>
<dbReference type="EMBL" id="JARPOI010000009">
    <property type="protein sequence ID" value="KAJ9173661.1"/>
    <property type="molecule type" value="Genomic_DNA"/>
</dbReference>
<feature type="region of interest" description="Disordered" evidence="5">
    <location>
        <begin position="665"/>
        <end position="713"/>
    </location>
</feature>
<dbReference type="PANTHER" id="PTHR10782">
    <property type="entry name" value="ZINC FINGER MIZ DOMAIN-CONTAINING PROTEIN"/>
    <property type="match status" value="1"/>
</dbReference>
<dbReference type="Proteomes" id="UP001174677">
    <property type="component" value="Chromosome 9"/>
</dbReference>
<evidence type="ECO:0000256" key="3">
    <source>
        <dbReference type="ARBA" id="ARBA00022833"/>
    </source>
</evidence>
<keyword evidence="1" id="KW-0479">Metal-binding</keyword>
<evidence type="ECO:0000256" key="5">
    <source>
        <dbReference type="SAM" id="MobiDB-lite"/>
    </source>
</evidence>
<feature type="compositionally biased region" description="Low complexity" evidence="5">
    <location>
        <begin position="696"/>
        <end position="712"/>
    </location>
</feature>
<keyword evidence="2 4" id="KW-0863">Zinc-finger</keyword>
<dbReference type="PANTHER" id="PTHR10782:SF4">
    <property type="entry name" value="TONALLI, ISOFORM E"/>
    <property type="match status" value="1"/>
</dbReference>
<evidence type="ECO:0000256" key="4">
    <source>
        <dbReference type="PROSITE-ProRule" id="PRU00452"/>
    </source>
</evidence>